<evidence type="ECO:0000313" key="9">
    <source>
        <dbReference type="RefSeq" id="XP_070142582.1"/>
    </source>
</evidence>
<dbReference type="SMART" id="SM00257">
    <property type="entry name" value="LysM"/>
    <property type="match status" value="1"/>
</dbReference>
<evidence type="ECO:0000256" key="5">
    <source>
        <dbReference type="SAM" id="MobiDB-lite"/>
    </source>
</evidence>
<feature type="compositionally biased region" description="Basic and acidic residues" evidence="5">
    <location>
        <begin position="475"/>
        <end position="496"/>
    </location>
</feature>
<sequence length="1174" mass="126997">MSRENSPRHGSFRRNLNSRDPAGGAPGSGPGSGSGSPHHQQSNHHHHYQHQQPPIMEHAGAPISTSASNIATVLEDGENPNLPPLTGSGPSRQRSLRDRLKDGITGSFSWQSKSRSVDHGLAAPFDLDSLRSKVEQRFESVDKLSRQKSSLPTIPTISYTVGNRDTLTSVAARFDTTPSELTHLNRLNSSFIYPGQQLLVPDKSAKDDASSSSTNDPDGGSLSGKSSPIERKLSGDESREKDILEGLRPGSPKPGHIERVSNSSQQQAEEEANKSDDPVITQRFLKINVRHITDGQGVVGGVLLVTPNAVMFDPNVSDPLVIEHGPESYGVIAPMELVVNAAIFHDIAHMRVAGGAGQGLASGSGSGDAEKPEIYYPKPVLVEEDSKELSEQQPLLGEDGEASKDRLDAEIGSLEIADDQESLCSSTGRDGDAFPKAFDRERVDSSTEAKDSAKTDAQDDEDKKAALGLSSTRTTLEERRKSLLDHHWAVPSKDRYYLSNSRRSSEDEADNESNITVDSGARVQDPHSATSSVSGIPPSQPLGGAAAASAVGPLPPSGIDLEHLEQLSKQSCYDSGIDIREPVPNVQPIPKKTVYSDADIVLSSDWVPPKTIVPTHFSESPPRSTILGQSLDAGTGGGARKKTSSVSFSVDDEAAQQAQAAASAAATDKQAEKKNKMLKRLSYPLTWVEGLTGEGGAVPPGGVGGSLNKSGDTDSAPNTGDSNQSVFSKVFSSSPITLVSELGGNLFSKTPSEDSGGSPVPPLTPHSTHSEGHLTYGRSSIGTFIRPHSSEGTSSSTKLKEAKQAPKLDYRSMVSMDDKPELFISVDKLIPRPARACLDPPLYLRLRMGKPIGKAIPLPTSVMSYGKNKLRAEYWFSVPKNRVDELYRFINTWVKHLYGELDEEQIKARGFELIQEDTEWTKSGTTKAGMGGGSQDGEEISDLTRESWELIKAPFAKTYKIIKTASHAASHDLELLGGEVLSMSTDEYRKTSLFATGSFDLDFPIPDLIGKTEILTEEHREKLCSHLPARAEGYSWSLIFSTSQHGFALNSLYRKMARLESPVLIVIEDTEHNVFGALTSCSLHVSDHFYGTGESLLYKFNPSFKVFHWTGENMYFIKGNMESLSIGAGDGRFGLWLDGDLNQGRSQHCSTYGNEPLAPQEDFVIKTLECWAFV</sequence>
<feature type="region of interest" description="Disordered" evidence="5">
    <location>
        <begin position="385"/>
        <end position="404"/>
    </location>
</feature>
<feature type="region of interest" description="Disordered" evidence="5">
    <location>
        <begin position="1"/>
        <end position="60"/>
    </location>
</feature>
<accession>A0ABM4GIN4</accession>
<feature type="compositionally biased region" description="Gly residues" evidence="5">
    <location>
        <begin position="24"/>
        <end position="34"/>
    </location>
</feature>
<feature type="compositionally biased region" description="Polar residues" evidence="5">
    <location>
        <begin position="707"/>
        <end position="726"/>
    </location>
</feature>
<dbReference type="PANTHER" id="PTHR23354:SF62">
    <property type="entry name" value="MUSTARD, ISOFORM V"/>
    <property type="match status" value="1"/>
</dbReference>
<feature type="region of interest" description="Disordered" evidence="5">
    <location>
        <begin position="202"/>
        <end position="277"/>
    </location>
</feature>
<protein>
    <recommendedName>
        <fullName evidence="4">Oxidation resistance protein 1</fullName>
    </recommendedName>
</protein>
<dbReference type="SMART" id="SM00584">
    <property type="entry name" value="TLDc"/>
    <property type="match status" value="1"/>
</dbReference>
<dbReference type="Proteomes" id="UP001652661">
    <property type="component" value="Chromosome 3R"/>
</dbReference>
<gene>
    <name evidence="9" type="primary">mtd</name>
</gene>
<dbReference type="Pfam" id="PF01476">
    <property type="entry name" value="LysM"/>
    <property type="match status" value="1"/>
</dbReference>
<dbReference type="PANTHER" id="PTHR23354">
    <property type="entry name" value="NUCLEOLAR PROTEIN 7/ESTROGEN RECEPTOR COACTIVATOR-RELATED"/>
    <property type="match status" value="1"/>
</dbReference>
<keyword evidence="9" id="KW-0675">Receptor</keyword>
<proteinExistence type="inferred from homology"/>
<keyword evidence="8" id="KW-1185">Reference proteome</keyword>
<dbReference type="CDD" id="cd00118">
    <property type="entry name" value="LysM"/>
    <property type="match status" value="1"/>
</dbReference>
<dbReference type="InterPro" id="IPR036779">
    <property type="entry name" value="LysM_dom_sf"/>
</dbReference>
<feature type="region of interest" description="Disordered" evidence="5">
    <location>
        <begin position="692"/>
        <end position="726"/>
    </location>
</feature>
<feature type="region of interest" description="Disordered" evidence="5">
    <location>
        <begin position="414"/>
        <end position="560"/>
    </location>
</feature>
<feature type="compositionally biased region" description="Basic and acidic residues" evidence="5">
    <location>
        <begin position="429"/>
        <end position="465"/>
    </location>
</feature>
<dbReference type="SUPFAM" id="SSF54106">
    <property type="entry name" value="LysM domain"/>
    <property type="match status" value="1"/>
</dbReference>
<feature type="region of interest" description="Disordered" evidence="5">
    <location>
        <begin position="745"/>
        <end position="804"/>
    </location>
</feature>
<dbReference type="GeneID" id="108075512"/>
<name>A0ABM4GIN4_DROKI</name>
<comment type="subcellular location">
    <subcellularLocation>
        <location evidence="1">Mitochondrion</location>
    </subcellularLocation>
</comment>
<dbReference type="RefSeq" id="XP_070142582.1">
    <property type="nucleotide sequence ID" value="XM_070286481.1"/>
</dbReference>
<feature type="domain" description="LysM" evidence="6">
    <location>
        <begin position="157"/>
        <end position="200"/>
    </location>
</feature>
<dbReference type="InterPro" id="IPR006571">
    <property type="entry name" value="TLDc_dom"/>
</dbReference>
<evidence type="ECO:0000259" key="7">
    <source>
        <dbReference type="PROSITE" id="PS51886"/>
    </source>
</evidence>
<evidence type="ECO:0000313" key="8">
    <source>
        <dbReference type="Proteomes" id="UP001652661"/>
    </source>
</evidence>
<feature type="compositionally biased region" description="Gly residues" evidence="5">
    <location>
        <begin position="692"/>
        <end position="705"/>
    </location>
</feature>
<organism evidence="8 9">
    <name type="scientific">Drosophila kikkawai</name>
    <name type="common">Fruit fly</name>
    <dbReference type="NCBI Taxonomy" id="30033"/>
    <lineage>
        <taxon>Eukaryota</taxon>
        <taxon>Metazoa</taxon>
        <taxon>Ecdysozoa</taxon>
        <taxon>Arthropoda</taxon>
        <taxon>Hexapoda</taxon>
        <taxon>Insecta</taxon>
        <taxon>Pterygota</taxon>
        <taxon>Neoptera</taxon>
        <taxon>Endopterygota</taxon>
        <taxon>Diptera</taxon>
        <taxon>Brachycera</taxon>
        <taxon>Muscomorpha</taxon>
        <taxon>Ephydroidea</taxon>
        <taxon>Drosophilidae</taxon>
        <taxon>Drosophila</taxon>
        <taxon>Sophophora</taxon>
    </lineage>
</organism>
<comment type="similarity">
    <text evidence="2">Belongs to the OXR1 family.</text>
</comment>
<evidence type="ECO:0000256" key="2">
    <source>
        <dbReference type="ARBA" id="ARBA00009540"/>
    </source>
</evidence>
<feature type="compositionally biased region" description="Basic and acidic residues" evidence="5">
    <location>
        <begin position="228"/>
        <end position="245"/>
    </location>
</feature>
<evidence type="ECO:0000256" key="4">
    <source>
        <dbReference type="ARBA" id="ARBA00040604"/>
    </source>
</evidence>
<feature type="region of interest" description="Disordered" evidence="5">
    <location>
        <begin position="615"/>
        <end position="650"/>
    </location>
</feature>
<feature type="domain" description="TLDc" evidence="7">
    <location>
        <begin position="1013"/>
        <end position="1174"/>
    </location>
</feature>
<dbReference type="PROSITE" id="PS51782">
    <property type="entry name" value="LYSM"/>
    <property type="match status" value="1"/>
</dbReference>
<reference evidence="9" key="1">
    <citation type="submission" date="2025-08" db="UniProtKB">
        <authorList>
            <consortium name="RefSeq"/>
        </authorList>
    </citation>
    <scope>IDENTIFICATION</scope>
    <source>
        <strain evidence="9">14028-0561.14</strain>
        <tissue evidence="9">Whole fly</tissue>
    </source>
</reference>
<dbReference type="Gene3D" id="3.10.350.10">
    <property type="entry name" value="LysM domain"/>
    <property type="match status" value="1"/>
</dbReference>
<dbReference type="PROSITE" id="PS51886">
    <property type="entry name" value="TLDC"/>
    <property type="match status" value="1"/>
</dbReference>
<keyword evidence="3" id="KW-0496">Mitochondrion</keyword>
<evidence type="ECO:0000259" key="6">
    <source>
        <dbReference type="PROSITE" id="PS51782"/>
    </source>
</evidence>
<evidence type="ECO:0000256" key="3">
    <source>
        <dbReference type="ARBA" id="ARBA00023128"/>
    </source>
</evidence>
<dbReference type="Pfam" id="PF07534">
    <property type="entry name" value="TLD"/>
    <property type="match status" value="1"/>
</dbReference>
<evidence type="ECO:0000256" key="1">
    <source>
        <dbReference type="ARBA" id="ARBA00004173"/>
    </source>
</evidence>
<dbReference type="InterPro" id="IPR018392">
    <property type="entry name" value="LysM"/>
</dbReference>
<feature type="compositionally biased region" description="Polar residues" evidence="5">
    <location>
        <begin position="617"/>
        <end position="628"/>
    </location>
</feature>
<feature type="region of interest" description="Disordered" evidence="5">
    <location>
        <begin position="75"/>
        <end position="96"/>
    </location>
</feature>